<evidence type="ECO:0000256" key="3">
    <source>
        <dbReference type="ARBA" id="ARBA00004630"/>
    </source>
</evidence>
<dbReference type="PANTHER" id="PTHR23292">
    <property type="entry name" value="LIPOPOLYSACCHARIDE-INDUCED TUMOR NECROSIS FACTOR-ALPHA FACTOR"/>
    <property type="match status" value="1"/>
</dbReference>
<feature type="compositionally biased region" description="Pro residues" evidence="8">
    <location>
        <begin position="16"/>
        <end position="36"/>
    </location>
</feature>
<organism evidence="11">
    <name type="scientific">Phallusia mammillata</name>
    <dbReference type="NCBI Taxonomy" id="59560"/>
    <lineage>
        <taxon>Eukaryota</taxon>
        <taxon>Metazoa</taxon>
        <taxon>Chordata</taxon>
        <taxon>Tunicata</taxon>
        <taxon>Ascidiacea</taxon>
        <taxon>Phlebobranchia</taxon>
        <taxon>Ascidiidae</taxon>
        <taxon>Phallusia</taxon>
    </lineage>
</organism>
<evidence type="ECO:0000256" key="5">
    <source>
        <dbReference type="ARBA" id="ARBA00022723"/>
    </source>
</evidence>
<dbReference type="PROSITE" id="PS51837">
    <property type="entry name" value="LITAF"/>
    <property type="match status" value="1"/>
</dbReference>
<sequence length="166" mass="18046">MAEKQPLQEGVGVPQPGYPAVPPPYAAGPPPQPDQPPYQGQQPYPPQPAGPYQGQPGVVPPPEYKQDMQPGQPPVAVPPGTTTVIVQQQRFSQFPATCVCPNCHQNVVTTTVAETSLLTWLICGAIILFGGWICCLCLIPFCIDDLKDIRHVCPSCRHTIHVFKRM</sequence>
<dbReference type="GO" id="GO:0008270">
    <property type="term" value="F:zinc ion binding"/>
    <property type="evidence" value="ECO:0007669"/>
    <property type="project" value="TreeGrafter"/>
</dbReference>
<evidence type="ECO:0000313" key="11">
    <source>
        <dbReference type="EMBL" id="CAB3263444.1"/>
    </source>
</evidence>
<evidence type="ECO:0000256" key="6">
    <source>
        <dbReference type="ARBA" id="ARBA00022833"/>
    </source>
</evidence>
<dbReference type="GO" id="GO:0098560">
    <property type="term" value="C:cytoplasmic side of late endosome membrane"/>
    <property type="evidence" value="ECO:0007669"/>
    <property type="project" value="TreeGrafter"/>
</dbReference>
<evidence type="ECO:0000256" key="2">
    <source>
        <dbReference type="ARBA" id="ARBA00004481"/>
    </source>
</evidence>
<feature type="transmembrane region" description="Helical" evidence="9">
    <location>
        <begin position="117"/>
        <end position="141"/>
    </location>
</feature>
<dbReference type="AlphaFoldDB" id="A0A6F9DIZ7"/>
<dbReference type="GO" id="GO:0098574">
    <property type="term" value="C:cytoplasmic side of lysosomal membrane"/>
    <property type="evidence" value="ECO:0007669"/>
    <property type="project" value="TreeGrafter"/>
</dbReference>
<feature type="region of interest" description="Disordered" evidence="8">
    <location>
        <begin position="1"/>
        <end position="76"/>
    </location>
</feature>
<keyword evidence="5" id="KW-0479">Metal-binding</keyword>
<evidence type="ECO:0000256" key="7">
    <source>
        <dbReference type="ARBA" id="ARBA00023136"/>
    </source>
</evidence>
<keyword evidence="7 9" id="KW-0472">Membrane</keyword>
<dbReference type="GO" id="GO:0005634">
    <property type="term" value="C:nucleus"/>
    <property type="evidence" value="ECO:0007669"/>
    <property type="project" value="TreeGrafter"/>
</dbReference>
<gene>
    <name evidence="11" type="primary">Litaf-001</name>
</gene>
<feature type="domain" description="LITAF" evidence="10">
    <location>
        <begin position="80"/>
        <end position="165"/>
    </location>
</feature>
<evidence type="ECO:0000256" key="1">
    <source>
        <dbReference type="ARBA" id="ARBA00004414"/>
    </source>
</evidence>
<evidence type="ECO:0000256" key="8">
    <source>
        <dbReference type="SAM" id="MobiDB-lite"/>
    </source>
</evidence>
<proteinExistence type="evidence at transcript level"/>
<name>A0A6F9DIZ7_9ASCI</name>
<dbReference type="EMBL" id="LR787582">
    <property type="protein sequence ID" value="CAB3263444.1"/>
    <property type="molecule type" value="mRNA"/>
</dbReference>
<reference evidence="11" key="1">
    <citation type="submission" date="2020-04" db="EMBL/GenBank/DDBJ databases">
        <authorList>
            <person name="Neveu A P."/>
        </authorList>
    </citation>
    <scope>NUCLEOTIDE SEQUENCE</scope>
    <source>
        <tissue evidence="11">Whole embryo</tissue>
    </source>
</reference>
<keyword evidence="9" id="KW-0812">Transmembrane</keyword>
<dbReference type="InterPro" id="IPR006629">
    <property type="entry name" value="LITAF"/>
</dbReference>
<accession>A0A6F9DIZ7</accession>
<dbReference type="InterPro" id="IPR037519">
    <property type="entry name" value="LITAF_fam"/>
</dbReference>
<evidence type="ECO:0000256" key="4">
    <source>
        <dbReference type="ARBA" id="ARBA00005975"/>
    </source>
</evidence>
<dbReference type="Pfam" id="PF10601">
    <property type="entry name" value="zf-LITAF-like"/>
    <property type="match status" value="1"/>
</dbReference>
<dbReference type="SMART" id="SM00714">
    <property type="entry name" value="LITAF"/>
    <property type="match status" value="1"/>
</dbReference>
<dbReference type="PANTHER" id="PTHR23292:SF46">
    <property type="entry name" value="LIPOPOLYSACCHARIDE-INDUCED TUMOR NECROSIS FACTOR-ALPHA FACTOR HOMOLOG"/>
    <property type="match status" value="1"/>
</dbReference>
<comment type="subcellular location">
    <subcellularLocation>
        <location evidence="2">Endosome membrane</location>
        <topology evidence="2">Peripheral membrane protein</topology>
    </subcellularLocation>
    <subcellularLocation>
        <location evidence="1">Late endosome membrane</location>
    </subcellularLocation>
    <subcellularLocation>
        <location evidence="3">Lysosome membrane</location>
        <topology evidence="3">Peripheral membrane protein</topology>
        <orientation evidence="3">Cytoplasmic side</orientation>
    </subcellularLocation>
</comment>
<keyword evidence="9" id="KW-1133">Transmembrane helix</keyword>
<evidence type="ECO:0000256" key="9">
    <source>
        <dbReference type="SAM" id="Phobius"/>
    </source>
</evidence>
<protein>
    <submittedName>
        <fullName evidence="11">Lipopolysaccharide-induced tumor necrosis factor-alpha factor homolog</fullName>
    </submittedName>
</protein>
<comment type="similarity">
    <text evidence="4">Belongs to the CDIP1/LITAF family.</text>
</comment>
<evidence type="ECO:0000259" key="10">
    <source>
        <dbReference type="PROSITE" id="PS51837"/>
    </source>
</evidence>
<keyword evidence="6" id="KW-0862">Zinc</keyword>